<dbReference type="EMBL" id="CAJOAY010003140">
    <property type="protein sequence ID" value="CAF4004634.1"/>
    <property type="molecule type" value="Genomic_DNA"/>
</dbReference>
<proteinExistence type="inferred from homology"/>
<evidence type="ECO:0000313" key="3">
    <source>
        <dbReference type="EMBL" id="CAF0968555.1"/>
    </source>
</evidence>
<sequence length="363" mass="42632">MSTLYQPKRGGVIEVVSEEAASDLVVDVAKKSDSLEDAHPEEKFINDYIKQNSKRVQSATSSIPTASSSLSCHEDPAEQQEVTNNQRRTSRHASARRLWEINEWNEQQKQFKQKFQTTESNTNSSYNEIKATTKELLKNTDQLINRNDFEANRRREFIYRNYYYNVREPVLHAKGKQCERLEKTRTNRNRFKTQQYNQFLEFINKHRFITRDDFDTREYDALARYDDKAEEIHTRFLSDPTLLSYRKWLNERRTLSSLGCRPQAQKADDPRHVISDDFRSFHRTTTPYWDGHDSQSALSWQTHDQSVIDSHVRRLASAKCYYIVQQSEDSITCDPIDRSFSYLRHRSASSSNISTRNCAPTPS</sequence>
<evidence type="ECO:0000313" key="6">
    <source>
        <dbReference type="EMBL" id="CAF4004634.1"/>
    </source>
</evidence>
<evidence type="ECO:0000256" key="1">
    <source>
        <dbReference type="ARBA" id="ARBA00007753"/>
    </source>
</evidence>
<comment type="similarity">
    <text evidence="1">Belongs to the FAM228 family.</text>
</comment>
<dbReference type="EMBL" id="CAJNON010000276">
    <property type="protein sequence ID" value="CAF1162274.1"/>
    <property type="molecule type" value="Genomic_DNA"/>
</dbReference>
<dbReference type="Proteomes" id="UP000663845">
    <property type="component" value="Unassembled WGS sequence"/>
</dbReference>
<dbReference type="EMBL" id="CAJNOG010000118">
    <property type="protein sequence ID" value="CAF0968555.1"/>
    <property type="molecule type" value="Genomic_DNA"/>
</dbReference>
<protein>
    <submittedName>
        <fullName evidence="4">Uncharacterized protein</fullName>
    </submittedName>
</protein>
<dbReference type="EMBL" id="CAJOAZ010001175">
    <property type="protein sequence ID" value="CAF3776033.1"/>
    <property type="molecule type" value="Genomic_DNA"/>
</dbReference>
<feature type="region of interest" description="Disordered" evidence="2">
    <location>
        <begin position="56"/>
        <end position="93"/>
    </location>
</feature>
<name>A0A814TL09_9BILA</name>
<dbReference type="InterPro" id="IPR040046">
    <property type="entry name" value="FAM228"/>
</dbReference>
<comment type="caution">
    <text evidence="4">The sequence shown here is derived from an EMBL/GenBank/DDBJ whole genome shotgun (WGS) entry which is preliminary data.</text>
</comment>
<evidence type="ECO:0000313" key="5">
    <source>
        <dbReference type="EMBL" id="CAF3776033.1"/>
    </source>
</evidence>
<evidence type="ECO:0000313" key="4">
    <source>
        <dbReference type="EMBL" id="CAF1162274.1"/>
    </source>
</evidence>
<dbReference type="AlphaFoldDB" id="A0A814TL09"/>
<dbReference type="PANTHER" id="PTHR28584:SF1">
    <property type="entry name" value="PROTEIN FAM228B"/>
    <property type="match status" value="1"/>
</dbReference>
<evidence type="ECO:0000256" key="2">
    <source>
        <dbReference type="SAM" id="MobiDB-lite"/>
    </source>
</evidence>
<feature type="compositionally biased region" description="Low complexity" evidence="2">
    <location>
        <begin position="58"/>
        <end position="71"/>
    </location>
</feature>
<evidence type="ECO:0000313" key="7">
    <source>
        <dbReference type="Proteomes" id="UP000663891"/>
    </source>
</evidence>
<organism evidence="4 7">
    <name type="scientific">Adineta steineri</name>
    <dbReference type="NCBI Taxonomy" id="433720"/>
    <lineage>
        <taxon>Eukaryota</taxon>
        <taxon>Metazoa</taxon>
        <taxon>Spiralia</taxon>
        <taxon>Gnathifera</taxon>
        <taxon>Rotifera</taxon>
        <taxon>Eurotatoria</taxon>
        <taxon>Bdelloidea</taxon>
        <taxon>Adinetida</taxon>
        <taxon>Adinetidae</taxon>
        <taxon>Adineta</taxon>
    </lineage>
</organism>
<reference evidence="4" key="1">
    <citation type="submission" date="2021-02" db="EMBL/GenBank/DDBJ databases">
        <authorList>
            <person name="Nowell W R."/>
        </authorList>
    </citation>
    <scope>NUCLEOTIDE SEQUENCE</scope>
</reference>
<dbReference type="Proteomes" id="UP000663844">
    <property type="component" value="Unassembled WGS sequence"/>
</dbReference>
<gene>
    <name evidence="3" type="ORF">JYZ213_LOCUS14260</name>
    <name evidence="6" type="ORF">OKA104_LOCUS29995</name>
    <name evidence="5" type="ORF">OXD698_LOCUS16871</name>
    <name evidence="4" type="ORF">VCS650_LOCUS23426</name>
</gene>
<dbReference type="Proteomes" id="UP000663891">
    <property type="component" value="Unassembled WGS sequence"/>
</dbReference>
<dbReference type="Proteomes" id="UP000663881">
    <property type="component" value="Unassembled WGS sequence"/>
</dbReference>
<accession>A0A814TL09</accession>
<dbReference type="OrthoDB" id="10007234at2759"/>
<dbReference type="PANTHER" id="PTHR28584">
    <property type="entry name" value="FAMILY WITH SEQUENCE SIMILARITY 228 MEMBER A"/>
    <property type="match status" value="1"/>
</dbReference>